<dbReference type="RefSeq" id="WP_248167565.1">
    <property type="nucleotide sequence ID" value="NZ_BAABBC010000029.1"/>
</dbReference>
<feature type="compositionally biased region" description="Low complexity" evidence="1">
    <location>
        <begin position="42"/>
        <end position="64"/>
    </location>
</feature>
<keyword evidence="2" id="KW-0969">Cilium</keyword>
<dbReference type="PANTHER" id="PTHR37166">
    <property type="entry name" value="PROTEIN FLAG"/>
    <property type="match status" value="1"/>
</dbReference>
<comment type="caution">
    <text evidence="2">The sequence shown here is derived from an EMBL/GenBank/DDBJ whole genome shotgun (WGS) entry which is preliminary data.</text>
</comment>
<accession>A0ABU3W0B2</accession>
<evidence type="ECO:0000256" key="1">
    <source>
        <dbReference type="SAM" id="MobiDB-lite"/>
    </source>
</evidence>
<keyword evidence="2" id="KW-0282">Flagellum</keyword>
<dbReference type="InterPro" id="IPR005186">
    <property type="entry name" value="FlaG"/>
</dbReference>
<name>A0ABU3W0B2_9GAMM</name>
<dbReference type="SUPFAM" id="SSF160214">
    <property type="entry name" value="FlaG-like"/>
    <property type="match status" value="1"/>
</dbReference>
<keyword evidence="2" id="KW-0966">Cell projection</keyword>
<dbReference type="InterPro" id="IPR035924">
    <property type="entry name" value="FlaG-like_sf"/>
</dbReference>
<organism evidence="2 3">
    <name type="scientific">Marinobacter xestospongiae</name>
    <dbReference type="NCBI Taxonomy" id="994319"/>
    <lineage>
        <taxon>Bacteria</taxon>
        <taxon>Pseudomonadati</taxon>
        <taxon>Pseudomonadota</taxon>
        <taxon>Gammaproteobacteria</taxon>
        <taxon>Pseudomonadales</taxon>
        <taxon>Marinobacteraceae</taxon>
        <taxon>Marinobacter</taxon>
    </lineage>
</organism>
<dbReference type="Pfam" id="PF03646">
    <property type="entry name" value="FlaG"/>
    <property type="match status" value="1"/>
</dbReference>
<dbReference type="Gene3D" id="3.30.160.170">
    <property type="entry name" value="FlaG-like"/>
    <property type="match status" value="1"/>
</dbReference>
<dbReference type="EMBL" id="JAWIIJ010000010">
    <property type="protein sequence ID" value="MDV2079973.1"/>
    <property type="molecule type" value="Genomic_DNA"/>
</dbReference>
<reference evidence="2 3" key="1">
    <citation type="submission" date="2023-10" db="EMBL/GenBank/DDBJ databases">
        <title>Characteristics and mechanism of a salt-tolerant marine origin heterotrophic nitrifying- aerobic denitrifying bacteria Marinobacter xestospongiae HN1.</title>
        <authorList>
            <person name="Qi R."/>
        </authorList>
    </citation>
    <scope>NUCLEOTIDE SEQUENCE [LARGE SCALE GENOMIC DNA]</scope>
    <source>
        <strain evidence="2 3">HN1</strain>
    </source>
</reference>
<feature type="compositionally biased region" description="Polar residues" evidence="1">
    <location>
        <begin position="14"/>
        <end position="27"/>
    </location>
</feature>
<dbReference type="PANTHER" id="PTHR37166:SF1">
    <property type="entry name" value="PROTEIN FLAG"/>
    <property type="match status" value="1"/>
</dbReference>
<dbReference type="Proteomes" id="UP001269819">
    <property type="component" value="Unassembled WGS sequence"/>
</dbReference>
<proteinExistence type="predicted"/>
<evidence type="ECO:0000313" key="2">
    <source>
        <dbReference type="EMBL" id="MDV2079973.1"/>
    </source>
</evidence>
<feature type="region of interest" description="Disordered" evidence="1">
    <location>
        <begin position="1"/>
        <end position="81"/>
    </location>
</feature>
<keyword evidence="3" id="KW-1185">Reference proteome</keyword>
<feature type="compositionally biased region" description="Basic and acidic residues" evidence="1">
    <location>
        <begin position="65"/>
        <end position="80"/>
    </location>
</feature>
<evidence type="ECO:0000313" key="3">
    <source>
        <dbReference type="Proteomes" id="UP001269819"/>
    </source>
</evidence>
<gene>
    <name evidence="2" type="ORF">RYS15_14890</name>
</gene>
<protein>
    <submittedName>
        <fullName evidence="2">Flagellar protein FlaG</fullName>
    </submittedName>
</protein>
<sequence>MNEVGLNNLDLKMVQSSGESSRTSNAGTAEAGVRSPQKGSTASEQPSNASAASAAAVAREQAVAQEKRAAEQEQDSERVDQAVSRLNDYVQSVQRDLRFSVDDDSGKTVVKVMDRQTDEVIRQIPDEVAMRLAEKLQQDEPLTLFDIKV</sequence>